<gene>
    <name evidence="3" type="ORF">DI628_06790</name>
</gene>
<evidence type="ECO:0000313" key="3">
    <source>
        <dbReference type="EMBL" id="TKW60604.1"/>
    </source>
</evidence>
<comment type="caution">
    <text evidence="3">The sequence shown here is derived from an EMBL/GenBank/DDBJ whole genome shotgun (WGS) entry which is preliminary data.</text>
</comment>
<protein>
    <submittedName>
        <fullName evidence="3">Uncharacterized protein</fullName>
    </submittedName>
</protein>
<reference evidence="3 4" key="1">
    <citation type="journal article" date="2017" name="Nat. Commun.">
        <title>In situ click chemistry generation of cyclooxygenase-2 inhibitors.</title>
        <authorList>
            <person name="Bhardwaj A."/>
            <person name="Kaur J."/>
            <person name="Wuest M."/>
            <person name="Wuest F."/>
        </authorList>
    </citation>
    <scope>NUCLEOTIDE SEQUENCE [LARGE SCALE GENOMIC DNA]</scope>
    <source>
        <strain evidence="3">S2_018_000_R2_106</strain>
    </source>
</reference>
<keyword evidence="2" id="KW-0472">Membrane</keyword>
<dbReference type="EMBL" id="VAFM01000002">
    <property type="protein sequence ID" value="TKW60604.1"/>
    <property type="molecule type" value="Genomic_DNA"/>
</dbReference>
<feature type="compositionally biased region" description="Basic and acidic residues" evidence="1">
    <location>
        <begin position="55"/>
        <end position="71"/>
    </location>
</feature>
<accession>A0A6N4R8R1</accession>
<feature type="transmembrane region" description="Helical" evidence="2">
    <location>
        <begin position="6"/>
        <end position="24"/>
    </location>
</feature>
<dbReference type="AlphaFoldDB" id="A0A6N4R8R1"/>
<evidence type="ECO:0000256" key="2">
    <source>
        <dbReference type="SAM" id="Phobius"/>
    </source>
</evidence>
<evidence type="ECO:0000313" key="4">
    <source>
        <dbReference type="Proteomes" id="UP000320948"/>
    </source>
</evidence>
<keyword evidence="2" id="KW-1133">Transmembrane helix</keyword>
<proteinExistence type="predicted"/>
<keyword evidence="2" id="KW-0812">Transmembrane</keyword>
<dbReference type="Proteomes" id="UP000320948">
    <property type="component" value="Unassembled WGS sequence"/>
</dbReference>
<name>A0A6N4R8R1_BLAVI</name>
<feature type="region of interest" description="Disordered" evidence="1">
    <location>
        <begin position="35"/>
        <end position="81"/>
    </location>
</feature>
<organism evidence="3 4">
    <name type="scientific">Blastochloris viridis</name>
    <name type="common">Rhodopseudomonas viridis</name>
    <dbReference type="NCBI Taxonomy" id="1079"/>
    <lineage>
        <taxon>Bacteria</taxon>
        <taxon>Pseudomonadati</taxon>
        <taxon>Pseudomonadota</taxon>
        <taxon>Alphaproteobacteria</taxon>
        <taxon>Hyphomicrobiales</taxon>
        <taxon>Blastochloridaceae</taxon>
        <taxon>Blastochloris</taxon>
    </lineage>
</organism>
<sequence>MKPMGIIIAVVVAVLVVFVGYSYLNQPQPMSERIDNAGTELGNGNVGEAFDELGNETRGDKLSDDMNDAKEAVTPAPATAQ</sequence>
<evidence type="ECO:0000256" key="1">
    <source>
        <dbReference type="SAM" id="MobiDB-lite"/>
    </source>
</evidence>